<keyword evidence="3" id="KW-1185">Reference proteome</keyword>
<accession>A0A8J7HM18</accession>
<organism evidence="2 3">
    <name type="scientific">Atlanticothrix silvestris CENA357</name>
    <dbReference type="NCBI Taxonomy" id="1725252"/>
    <lineage>
        <taxon>Bacteria</taxon>
        <taxon>Bacillati</taxon>
        <taxon>Cyanobacteriota</taxon>
        <taxon>Cyanophyceae</taxon>
        <taxon>Nostocales</taxon>
        <taxon>Nodulariaceae</taxon>
        <taxon>Atlanticothrix</taxon>
        <taxon>Atlanticothrix silvestris</taxon>
    </lineage>
</organism>
<feature type="compositionally biased region" description="Acidic residues" evidence="1">
    <location>
        <begin position="297"/>
        <end position="319"/>
    </location>
</feature>
<sequence length="319" mass="37345">MDDTKLSALIPRKLLEENVLEDKIVKWSSKSTNLTQADPYLTTIDLISKCAVEILIDYKKTALKKTLNSPIDRENAMKNYYESHPKIHHIGTRDIFKWFFYELQPFQDWLYQLEHLGISVPPQPEEIKLQATQKEQLKKLRESNILYTVLGQRIVFFAISRFILRVKAEYRIPSLLDAIAKSIGKMYDKGFLDRNAPHWKNLIVQPNEKLTMITTGSGGDKCIDLLRMIFLNTSDGVRELIKSTREDVDSEVNWTMDMIASWRKQFFVELPIVEFIEDDSTSKEDDEITNFSNERNEDNDEEMFDEIEDEMDDESEINE</sequence>
<evidence type="ECO:0000256" key="1">
    <source>
        <dbReference type="SAM" id="MobiDB-lite"/>
    </source>
</evidence>
<dbReference type="EMBL" id="JAECZB010000096">
    <property type="protein sequence ID" value="MBH8555649.1"/>
    <property type="molecule type" value="Genomic_DNA"/>
</dbReference>
<dbReference type="Proteomes" id="UP000599391">
    <property type="component" value="Unassembled WGS sequence"/>
</dbReference>
<dbReference type="RefSeq" id="WP_214441848.1">
    <property type="nucleotide sequence ID" value="NZ_JAECZB010000096.1"/>
</dbReference>
<comment type="caution">
    <text evidence="2">The sequence shown here is derived from an EMBL/GenBank/DDBJ whole genome shotgun (WGS) entry which is preliminary data.</text>
</comment>
<protein>
    <submittedName>
        <fullName evidence="2">Uncharacterized protein</fullName>
    </submittedName>
</protein>
<proteinExistence type="predicted"/>
<feature type="region of interest" description="Disordered" evidence="1">
    <location>
        <begin position="280"/>
        <end position="319"/>
    </location>
</feature>
<reference evidence="2 3" key="1">
    <citation type="journal article" date="2021" name="Int. J. Syst. Evol. Microbiol.">
        <title>Amazonocrinis nigriterrae gen. nov., sp. nov., Atlanticothrix silvestris gen. nov., sp. nov. and Dendronalium phyllosphericum gen. nov., sp. nov., nostocacean cyanobacteria from Brazilian environments.</title>
        <authorList>
            <person name="Alvarenga D.O."/>
            <person name="Andreote A.P.D."/>
            <person name="Branco L.H.Z."/>
            <person name="Delbaje E."/>
            <person name="Cruz R.B."/>
            <person name="Varani A.M."/>
            <person name="Fiore M.F."/>
        </authorList>
    </citation>
    <scope>NUCLEOTIDE SEQUENCE [LARGE SCALE GENOMIC DNA]</scope>
    <source>
        <strain evidence="2 3">CENA357</strain>
    </source>
</reference>
<dbReference type="AlphaFoldDB" id="A0A8J7HM18"/>
<evidence type="ECO:0000313" key="3">
    <source>
        <dbReference type="Proteomes" id="UP000599391"/>
    </source>
</evidence>
<gene>
    <name evidence="2" type="ORF">I8751_25545</name>
</gene>
<evidence type="ECO:0000313" key="2">
    <source>
        <dbReference type="EMBL" id="MBH8555649.1"/>
    </source>
</evidence>
<name>A0A8J7HM18_9CYAN</name>